<feature type="modified residue" description="N6-lipoyllysine" evidence="4">
    <location>
        <position position="113"/>
    </location>
</feature>
<keyword evidence="5" id="KW-0496">Mitochondrion</keyword>
<dbReference type="OrthoDB" id="10264154at2759"/>
<keyword evidence="3 5" id="KW-0809">Transit peptide</keyword>
<evidence type="ECO:0000256" key="5">
    <source>
        <dbReference type="RuleBase" id="RU364055"/>
    </source>
</evidence>
<gene>
    <name evidence="7" type="ORF">M501DRAFT_1060911</name>
</gene>
<evidence type="ECO:0000256" key="2">
    <source>
        <dbReference type="ARBA" id="ARBA00022823"/>
    </source>
</evidence>
<dbReference type="SUPFAM" id="SSF51230">
    <property type="entry name" value="Single hybrid motif"/>
    <property type="match status" value="1"/>
</dbReference>
<dbReference type="GO" id="GO:0009249">
    <property type="term" value="P:protein lipoylation"/>
    <property type="evidence" value="ECO:0007669"/>
    <property type="project" value="TreeGrafter"/>
</dbReference>
<feature type="domain" description="Lipoyl-binding" evidence="6">
    <location>
        <begin position="72"/>
        <end position="154"/>
    </location>
</feature>
<dbReference type="PANTHER" id="PTHR11715">
    <property type="entry name" value="GLYCINE CLEAVAGE SYSTEM H PROTEIN"/>
    <property type="match status" value="1"/>
</dbReference>
<comment type="cofactor">
    <cofactor evidence="5">
        <name>(R)-lipoate</name>
        <dbReference type="ChEBI" id="CHEBI:83088"/>
    </cofactor>
    <text evidence="5">Binds 1 lipoyl cofactor covalently.</text>
</comment>
<accession>A0A9P4VMP1</accession>
<dbReference type="InterPro" id="IPR000089">
    <property type="entry name" value="Biotin_lipoyl"/>
</dbReference>
<dbReference type="InterPro" id="IPR011053">
    <property type="entry name" value="Single_hybrid_motif"/>
</dbReference>
<dbReference type="InterPro" id="IPR002930">
    <property type="entry name" value="GCV_H"/>
</dbReference>
<comment type="subcellular location">
    <subcellularLocation>
        <location evidence="5">Mitochondrion</location>
    </subcellularLocation>
</comment>
<evidence type="ECO:0000313" key="7">
    <source>
        <dbReference type="EMBL" id="KAF2835395.1"/>
    </source>
</evidence>
<dbReference type="InterPro" id="IPR033753">
    <property type="entry name" value="GCV_H/Fam206"/>
</dbReference>
<dbReference type="Gene3D" id="2.40.50.100">
    <property type="match status" value="1"/>
</dbReference>
<sequence>MAARTSIARCVCQLNGAVKPCIARPARVQSISSWQLSVRYQATRSFSISSRAFKKKYTEDHEWFELSEDGKTGTVGISEYASNQLGDVVYVELPEVGLEVEKGGAIGTIESVKSANDLYSPVSGKIIEANSTLEDKPGSINVDPEGNAWIAKIELASDGKAELEGLMTKEKYKEFAGEH</sequence>
<name>A0A9P4VMP1_9PEZI</name>
<keyword evidence="2 4" id="KW-0450">Lipoyl</keyword>
<dbReference type="GO" id="GO:0005739">
    <property type="term" value="C:mitochondrion"/>
    <property type="evidence" value="ECO:0007669"/>
    <property type="project" value="UniProtKB-SubCell"/>
</dbReference>
<dbReference type="AlphaFoldDB" id="A0A9P4VMP1"/>
<dbReference type="InterPro" id="IPR017453">
    <property type="entry name" value="GCV_H_sub"/>
</dbReference>
<comment type="caution">
    <text evidence="7">The sequence shown here is derived from an EMBL/GenBank/DDBJ whole genome shotgun (WGS) entry which is preliminary data.</text>
</comment>
<reference evidence="7" key="1">
    <citation type="journal article" date="2020" name="Stud. Mycol.">
        <title>101 Dothideomycetes genomes: a test case for predicting lifestyles and emergence of pathogens.</title>
        <authorList>
            <person name="Haridas S."/>
            <person name="Albert R."/>
            <person name="Binder M."/>
            <person name="Bloem J."/>
            <person name="Labutti K."/>
            <person name="Salamov A."/>
            <person name="Andreopoulos B."/>
            <person name="Baker S."/>
            <person name="Barry K."/>
            <person name="Bills G."/>
            <person name="Bluhm B."/>
            <person name="Cannon C."/>
            <person name="Castanera R."/>
            <person name="Culley D."/>
            <person name="Daum C."/>
            <person name="Ezra D."/>
            <person name="Gonzalez J."/>
            <person name="Henrissat B."/>
            <person name="Kuo A."/>
            <person name="Liang C."/>
            <person name="Lipzen A."/>
            <person name="Lutzoni F."/>
            <person name="Magnuson J."/>
            <person name="Mondo S."/>
            <person name="Nolan M."/>
            <person name="Ohm R."/>
            <person name="Pangilinan J."/>
            <person name="Park H.-J."/>
            <person name="Ramirez L."/>
            <person name="Alfaro M."/>
            <person name="Sun H."/>
            <person name="Tritt A."/>
            <person name="Yoshinaga Y."/>
            <person name="Zwiers L.-H."/>
            <person name="Turgeon B."/>
            <person name="Goodwin S."/>
            <person name="Spatafora J."/>
            <person name="Crous P."/>
            <person name="Grigoriev I."/>
        </authorList>
    </citation>
    <scope>NUCLEOTIDE SEQUENCE</scope>
    <source>
        <strain evidence="7">CBS 101060</strain>
    </source>
</reference>
<comment type="subunit">
    <text evidence="5">The glycine cleavage system is composed of four proteins: P, T, L and H.</text>
</comment>
<comment type="function">
    <text evidence="5">The H protein shuttles the methylamine group of glycine from the P protein to the T protein.</text>
</comment>
<dbReference type="GO" id="GO:0005960">
    <property type="term" value="C:glycine cleavage complex"/>
    <property type="evidence" value="ECO:0007669"/>
    <property type="project" value="UniProtKB-UniRule"/>
</dbReference>
<dbReference type="PROSITE" id="PS00189">
    <property type="entry name" value="LIPOYL"/>
    <property type="match status" value="1"/>
</dbReference>
<dbReference type="NCBIfam" id="NF002270">
    <property type="entry name" value="PRK01202.1"/>
    <property type="match status" value="1"/>
</dbReference>
<dbReference type="GO" id="GO:0019464">
    <property type="term" value="P:glycine decarboxylation via glycine cleavage system"/>
    <property type="evidence" value="ECO:0007669"/>
    <property type="project" value="UniProtKB-UniRule"/>
</dbReference>
<dbReference type="NCBIfam" id="TIGR00527">
    <property type="entry name" value="gcvH"/>
    <property type="match status" value="1"/>
</dbReference>
<keyword evidence="8" id="KW-1185">Reference proteome</keyword>
<dbReference type="InterPro" id="IPR003016">
    <property type="entry name" value="2-oxoA_DH_lipoyl-BS"/>
</dbReference>
<comment type="similarity">
    <text evidence="1 5">Belongs to the GcvH family.</text>
</comment>
<evidence type="ECO:0000256" key="3">
    <source>
        <dbReference type="ARBA" id="ARBA00022946"/>
    </source>
</evidence>
<evidence type="ECO:0000256" key="1">
    <source>
        <dbReference type="ARBA" id="ARBA00009249"/>
    </source>
</evidence>
<dbReference type="EMBL" id="MU006109">
    <property type="protein sequence ID" value="KAF2835395.1"/>
    <property type="molecule type" value="Genomic_DNA"/>
</dbReference>
<evidence type="ECO:0000256" key="4">
    <source>
        <dbReference type="PIRSR" id="PIRSR617453-50"/>
    </source>
</evidence>
<dbReference type="Pfam" id="PF01597">
    <property type="entry name" value="GCV_H"/>
    <property type="match status" value="1"/>
</dbReference>
<proteinExistence type="inferred from homology"/>
<dbReference type="CDD" id="cd06848">
    <property type="entry name" value="GCS_H"/>
    <property type="match status" value="1"/>
</dbReference>
<protein>
    <recommendedName>
        <fullName evidence="5">Glycine cleavage system H protein</fullName>
    </recommendedName>
</protein>
<evidence type="ECO:0000259" key="6">
    <source>
        <dbReference type="PROSITE" id="PS50968"/>
    </source>
</evidence>
<evidence type="ECO:0000313" key="8">
    <source>
        <dbReference type="Proteomes" id="UP000799429"/>
    </source>
</evidence>
<dbReference type="Proteomes" id="UP000799429">
    <property type="component" value="Unassembled WGS sequence"/>
</dbReference>
<dbReference type="PROSITE" id="PS50968">
    <property type="entry name" value="BIOTINYL_LIPOYL"/>
    <property type="match status" value="1"/>
</dbReference>
<dbReference type="PANTHER" id="PTHR11715:SF3">
    <property type="entry name" value="GLYCINE CLEAVAGE SYSTEM H PROTEIN-RELATED"/>
    <property type="match status" value="1"/>
</dbReference>
<dbReference type="HAMAP" id="MF_00272">
    <property type="entry name" value="GcvH"/>
    <property type="match status" value="1"/>
</dbReference>
<organism evidence="7 8">
    <name type="scientific">Patellaria atrata CBS 101060</name>
    <dbReference type="NCBI Taxonomy" id="1346257"/>
    <lineage>
        <taxon>Eukaryota</taxon>
        <taxon>Fungi</taxon>
        <taxon>Dikarya</taxon>
        <taxon>Ascomycota</taxon>
        <taxon>Pezizomycotina</taxon>
        <taxon>Dothideomycetes</taxon>
        <taxon>Dothideomycetes incertae sedis</taxon>
        <taxon>Patellariales</taxon>
        <taxon>Patellariaceae</taxon>
        <taxon>Patellaria</taxon>
    </lineage>
</organism>